<gene>
    <name evidence="1" type="ORF">KOW79_015218</name>
</gene>
<sequence length="209" mass="23312">MQSRTGKREKDEEEDTDLVSCSHPLKEIKPRSSTLLCLPFLGSHPESPLPHSLPFPGGVIILKKSPAALLIYRCSAAQGAINHHNAPNHDLYCSRDGCVGARDKLLTDGVCVSQCEFRRLGATGSGEGCDLGPFPYTHTARTLQRDKGARRCMYSWLQQARLLMSSSWDRHRWILPHASDRCLSSDWVPLQIYGGGIEQMLFVEKDTHI</sequence>
<reference evidence="1 2" key="1">
    <citation type="submission" date="2021-06" db="EMBL/GenBank/DDBJ databases">
        <title>Chromosome-level genome assembly of the red-tail catfish (Hemibagrus wyckioides).</title>
        <authorList>
            <person name="Shao F."/>
        </authorList>
    </citation>
    <scope>NUCLEOTIDE SEQUENCE [LARGE SCALE GENOMIC DNA]</scope>
    <source>
        <strain evidence="1">EC202008001</strain>
        <tissue evidence="1">Blood</tissue>
    </source>
</reference>
<evidence type="ECO:0000313" key="1">
    <source>
        <dbReference type="EMBL" id="KAG7320803.1"/>
    </source>
</evidence>
<accession>A0A9D3NGC8</accession>
<comment type="caution">
    <text evidence="1">The sequence shown here is derived from an EMBL/GenBank/DDBJ whole genome shotgun (WGS) entry which is preliminary data.</text>
</comment>
<proteinExistence type="predicted"/>
<name>A0A9D3NGC8_9TELE</name>
<organism evidence="1 2">
    <name type="scientific">Hemibagrus wyckioides</name>
    <dbReference type="NCBI Taxonomy" id="337641"/>
    <lineage>
        <taxon>Eukaryota</taxon>
        <taxon>Metazoa</taxon>
        <taxon>Chordata</taxon>
        <taxon>Craniata</taxon>
        <taxon>Vertebrata</taxon>
        <taxon>Euteleostomi</taxon>
        <taxon>Actinopterygii</taxon>
        <taxon>Neopterygii</taxon>
        <taxon>Teleostei</taxon>
        <taxon>Ostariophysi</taxon>
        <taxon>Siluriformes</taxon>
        <taxon>Bagridae</taxon>
        <taxon>Hemibagrus</taxon>
    </lineage>
</organism>
<dbReference type="AlphaFoldDB" id="A0A9D3NGC8"/>
<dbReference type="EMBL" id="JAHKSW010000018">
    <property type="protein sequence ID" value="KAG7320803.1"/>
    <property type="molecule type" value="Genomic_DNA"/>
</dbReference>
<keyword evidence="2" id="KW-1185">Reference proteome</keyword>
<evidence type="ECO:0000313" key="2">
    <source>
        <dbReference type="Proteomes" id="UP000824219"/>
    </source>
</evidence>
<dbReference type="Proteomes" id="UP000824219">
    <property type="component" value="Linkage Group LG18"/>
</dbReference>
<protein>
    <submittedName>
        <fullName evidence="1">Uncharacterized protein</fullName>
    </submittedName>
</protein>